<dbReference type="OrthoDB" id="6339427at2759"/>
<dbReference type="InterPro" id="IPR003663">
    <property type="entry name" value="Sugar/inositol_transpt"/>
</dbReference>
<dbReference type="AlphaFoldDB" id="A0A5M3YQ04"/>
<evidence type="ECO:0000313" key="8">
    <source>
        <dbReference type="Proteomes" id="UP000452235"/>
    </source>
</evidence>
<dbReference type="Gene3D" id="1.20.1250.20">
    <property type="entry name" value="MFS general substrate transporter like domains"/>
    <property type="match status" value="1"/>
</dbReference>
<keyword evidence="6" id="KW-0472">Membrane</keyword>
<keyword evidence="4" id="KW-0812">Transmembrane</keyword>
<evidence type="ECO:0000256" key="3">
    <source>
        <dbReference type="ARBA" id="ARBA00022448"/>
    </source>
</evidence>
<proteinExistence type="inferred from homology"/>
<dbReference type="Pfam" id="PF00083">
    <property type="entry name" value="Sugar_tr"/>
    <property type="match status" value="1"/>
</dbReference>
<evidence type="ECO:0000256" key="5">
    <source>
        <dbReference type="ARBA" id="ARBA00022989"/>
    </source>
</evidence>
<dbReference type="PRINTS" id="PR00171">
    <property type="entry name" value="SUGRTRNSPORT"/>
</dbReference>
<keyword evidence="3" id="KW-0813">Transport</keyword>
<dbReference type="InterPro" id="IPR050360">
    <property type="entry name" value="MFS_Sugar_Transporters"/>
</dbReference>
<dbReference type="PANTHER" id="PTHR48022">
    <property type="entry name" value="PLASTIDIC GLUCOSE TRANSPORTER 4"/>
    <property type="match status" value="1"/>
</dbReference>
<evidence type="ECO:0000256" key="6">
    <source>
        <dbReference type="ARBA" id="ARBA00023136"/>
    </source>
</evidence>
<comment type="similarity">
    <text evidence="2">Belongs to the major facilitator superfamily. Sugar transporter (TC 2.A.1.1) family.</text>
</comment>
<sequence>MFVGRVVLGVGNGINTATAPIWQTETSQAQWRGKLVIFEMMMNIPDYCLVNWINYGFPFVGGSVACRFPLAFQSFFLFVLWSITPWLPESLRWLLAHEGEEEAIERNEIEFSVRYERENAVRWYDLFRKTENDTNTLRRLVLGAGSQFIQQFGGINIMSYYMPTVLMQSVGLPDKLVRLLTDATPCRT</sequence>
<dbReference type="SUPFAM" id="SSF103473">
    <property type="entry name" value="MFS general substrate transporter"/>
    <property type="match status" value="1"/>
</dbReference>
<reference evidence="7 8" key="1">
    <citation type="submission" date="2020-01" db="EMBL/GenBank/DDBJ databases">
        <title>Aspergillus terreus IFO 6365 whole genome shotgun sequence.</title>
        <authorList>
            <person name="Kanamasa S."/>
            <person name="Takahashi H."/>
        </authorList>
    </citation>
    <scope>NUCLEOTIDE SEQUENCE [LARGE SCALE GENOMIC DNA]</scope>
    <source>
        <strain evidence="7 8">IFO 6365</strain>
    </source>
</reference>
<organism evidence="7 8">
    <name type="scientific">Aspergillus terreus</name>
    <dbReference type="NCBI Taxonomy" id="33178"/>
    <lineage>
        <taxon>Eukaryota</taxon>
        <taxon>Fungi</taxon>
        <taxon>Dikarya</taxon>
        <taxon>Ascomycota</taxon>
        <taxon>Pezizomycotina</taxon>
        <taxon>Eurotiomycetes</taxon>
        <taxon>Eurotiomycetidae</taxon>
        <taxon>Eurotiales</taxon>
        <taxon>Aspergillaceae</taxon>
        <taxon>Aspergillus</taxon>
        <taxon>Aspergillus subgen. Circumdati</taxon>
    </lineage>
</organism>
<dbReference type="EMBL" id="BLJY01000004">
    <property type="protein sequence ID" value="GFF15487.1"/>
    <property type="molecule type" value="Genomic_DNA"/>
</dbReference>
<keyword evidence="7" id="KW-0762">Sugar transport</keyword>
<name>A0A5M3YQ04_ASPTE</name>
<evidence type="ECO:0000256" key="1">
    <source>
        <dbReference type="ARBA" id="ARBA00004141"/>
    </source>
</evidence>
<keyword evidence="5" id="KW-1133">Transmembrane helix</keyword>
<dbReference type="GO" id="GO:0005351">
    <property type="term" value="F:carbohydrate:proton symporter activity"/>
    <property type="evidence" value="ECO:0007669"/>
    <property type="project" value="TreeGrafter"/>
</dbReference>
<dbReference type="InterPro" id="IPR005828">
    <property type="entry name" value="MFS_sugar_transport-like"/>
</dbReference>
<dbReference type="PANTHER" id="PTHR48022:SF26">
    <property type="entry name" value="MAJOR FACILITATOR SUPERFAMILY (MFS) PROFILE DOMAIN-CONTAINING PROTEIN-RELATED"/>
    <property type="match status" value="1"/>
</dbReference>
<protein>
    <submittedName>
        <fullName evidence="7">Sugar transporter</fullName>
    </submittedName>
</protein>
<comment type="subcellular location">
    <subcellularLocation>
        <location evidence="1">Membrane</location>
        <topology evidence="1">Multi-pass membrane protein</topology>
    </subcellularLocation>
</comment>
<comment type="caution">
    <text evidence="7">The sequence shown here is derived from an EMBL/GenBank/DDBJ whole genome shotgun (WGS) entry which is preliminary data.</text>
</comment>
<evidence type="ECO:0000256" key="4">
    <source>
        <dbReference type="ARBA" id="ARBA00022692"/>
    </source>
</evidence>
<accession>A0A5M3YQ04</accession>
<evidence type="ECO:0000256" key="2">
    <source>
        <dbReference type="ARBA" id="ARBA00010992"/>
    </source>
</evidence>
<gene>
    <name evidence="7" type="ORF">ATEIFO6365_0004060600</name>
</gene>
<dbReference type="Proteomes" id="UP000452235">
    <property type="component" value="Unassembled WGS sequence"/>
</dbReference>
<dbReference type="GO" id="GO:0016020">
    <property type="term" value="C:membrane"/>
    <property type="evidence" value="ECO:0007669"/>
    <property type="project" value="UniProtKB-SubCell"/>
</dbReference>
<evidence type="ECO:0000313" key="7">
    <source>
        <dbReference type="EMBL" id="GFF15487.1"/>
    </source>
</evidence>
<keyword evidence="8" id="KW-1185">Reference proteome</keyword>
<dbReference type="VEuPathDB" id="FungiDB:ATEG_05725"/>
<dbReference type="InterPro" id="IPR036259">
    <property type="entry name" value="MFS_trans_sf"/>
</dbReference>